<proteinExistence type="predicted"/>
<dbReference type="Proteomes" id="UP001345963">
    <property type="component" value="Unassembled WGS sequence"/>
</dbReference>
<keyword evidence="2" id="KW-1185">Reference proteome</keyword>
<dbReference type="EMBL" id="JAHUTI010040136">
    <property type="protein sequence ID" value="MED6245039.1"/>
    <property type="molecule type" value="Genomic_DNA"/>
</dbReference>
<comment type="caution">
    <text evidence="1">The sequence shown here is derived from an EMBL/GenBank/DDBJ whole genome shotgun (WGS) entry which is preliminary data.</text>
</comment>
<sequence length="113" mass="12700">MPWWEMALRNCAPKSRWSDCYLYQRGNLDRVLRSSCVSWASPEVSVPAFTDLYSSGDCVLDSMLLSFVFCSARWNSSLLFPAMSLLSSPASRPATQRTPPGNCLSTLQHRMLS</sequence>
<gene>
    <name evidence="1" type="ORF">ATANTOWER_030098</name>
</gene>
<reference evidence="1 2" key="1">
    <citation type="submission" date="2021-07" db="EMBL/GenBank/DDBJ databases">
        <authorList>
            <person name="Palmer J.M."/>
        </authorList>
    </citation>
    <scope>NUCLEOTIDE SEQUENCE [LARGE SCALE GENOMIC DNA]</scope>
    <source>
        <strain evidence="1 2">AT_MEX2019</strain>
        <tissue evidence="1">Muscle</tissue>
    </source>
</reference>
<evidence type="ECO:0000313" key="2">
    <source>
        <dbReference type="Proteomes" id="UP001345963"/>
    </source>
</evidence>
<organism evidence="1 2">
    <name type="scientific">Ataeniobius toweri</name>
    <dbReference type="NCBI Taxonomy" id="208326"/>
    <lineage>
        <taxon>Eukaryota</taxon>
        <taxon>Metazoa</taxon>
        <taxon>Chordata</taxon>
        <taxon>Craniata</taxon>
        <taxon>Vertebrata</taxon>
        <taxon>Euteleostomi</taxon>
        <taxon>Actinopterygii</taxon>
        <taxon>Neopterygii</taxon>
        <taxon>Teleostei</taxon>
        <taxon>Neoteleostei</taxon>
        <taxon>Acanthomorphata</taxon>
        <taxon>Ovalentaria</taxon>
        <taxon>Atherinomorphae</taxon>
        <taxon>Cyprinodontiformes</taxon>
        <taxon>Goodeidae</taxon>
        <taxon>Ataeniobius</taxon>
    </lineage>
</organism>
<accession>A0ABU7B5F9</accession>
<protein>
    <submittedName>
        <fullName evidence="1">Uncharacterized protein</fullName>
    </submittedName>
</protein>
<evidence type="ECO:0000313" key="1">
    <source>
        <dbReference type="EMBL" id="MED6245039.1"/>
    </source>
</evidence>
<name>A0ABU7B5F9_9TELE</name>